<keyword evidence="3" id="KW-1185">Reference proteome</keyword>
<dbReference type="Proteomes" id="UP001279734">
    <property type="component" value="Unassembled WGS sequence"/>
</dbReference>
<keyword evidence="1" id="KW-0732">Signal</keyword>
<dbReference type="AlphaFoldDB" id="A0AAD3XUF9"/>
<reference evidence="2" key="1">
    <citation type="submission" date="2023-05" db="EMBL/GenBank/DDBJ databases">
        <title>Nepenthes gracilis genome sequencing.</title>
        <authorList>
            <person name="Fukushima K."/>
        </authorList>
    </citation>
    <scope>NUCLEOTIDE SEQUENCE</scope>
    <source>
        <strain evidence="2">SING2019-196</strain>
    </source>
</reference>
<sequence length="413" mass="45682">MGLRKFLRVILLCWVLSVFYCLKAVCDDASEVTVKFLKAPPSHSNMKSATFVFEALAGNNEETFSLYTFNCKLDGGISSDCRERHVSFSGLLDGNHTFKVCANTSQGVGCASYNWTVDTIPPTAYVGASTTFTNASNISVYISFSEPCIGAGGGFRCFSANACNLLVYGAGQVIPYTLKILQPNLKYSVIVNLSSTSQHGRAILVMDKGFCTDYAGNKFTRTENSSLTVHFDRRSVFVRMRTHVPERLLQINDETRTVQATNNYKYLKLYLYFTQPVLNTSYEILNTLTSSEGMLHPIAGKSLMNRRFGYRIENLSSIAVVTVRLNSNAIISRQGTPVSPVAPATFLYDSKRPAVTLSAFSKMRTRETSITILIKFVKPVFGFNSTAVSISGGHLRSFHEISRNAYVAMIQPK</sequence>
<evidence type="ECO:0000313" key="3">
    <source>
        <dbReference type="Proteomes" id="UP001279734"/>
    </source>
</evidence>
<organism evidence="2 3">
    <name type="scientific">Nepenthes gracilis</name>
    <name type="common">Slender pitcher plant</name>
    <dbReference type="NCBI Taxonomy" id="150966"/>
    <lineage>
        <taxon>Eukaryota</taxon>
        <taxon>Viridiplantae</taxon>
        <taxon>Streptophyta</taxon>
        <taxon>Embryophyta</taxon>
        <taxon>Tracheophyta</taxon>
        <taxon>Spermatophyta</taxon>
        <taxon>Magnoliopsida</taxon>
        <taxon>eudicotyledons</taxon>
        <taxon>Gunneridae</taxon>
        <taxon>Pentapetalae</taxon>
        <taxon>Caryophyllales</taxon>
        <taxon>Nepenthaceae</taxon>
        <taxon>Nepenthes</taxon>
    </lineage>
</organism>
<feature type="signal peptide" evidence="1">
    <location>
        <begin position="1"/>
        <end position="24"/>
    </location>
</feature>
<evidence type="ECO:0000313" key="2">
    <source>
        <dbReference type="EMBL" id="GMH16785.1"/>
    </source>
</evidence>
<dbReference type="PANTHER" id="PTHR34677:SF1">
    <property type="entry name" value="TRANSMEMBRANE PROTEIN"/>
    <property type="match status" value="1"/>
</dbReference>
<comment type="caution">
    <text evidence="2">The sequence shown here is derived from an EMBL/GenBank/DDBJ whole genome shotgun (WGS) entry which is preliminary data.</text>
</comment>
<name>A0AAD3XUF9_NEPGR</name>
<protein>
    <submittedName>
        <fullName evidence="2">Uncharacterized protein</fullName>
    </submittedName>
</protein>
<gene>
    <name evidence="2" type="ORF">Nepgr_018626</name>
</gene>
<dbReference type="EMBL" id="BSYO01000017">
    <property type="protein sequence ID" value="GMH16785.1"/>
    <property type="molecule type" value="Genomic_DNA"/>
</dbReference>
<dbReference type="PANTHER" id="PTHR34677">
    <property type="match status" value="1"/>
</dbReference>
<proteinExistence type="predicted"/>
<feature type="chain" id="PRO_5042081904" evidence="1">
    <location>
        <begin position="25"/>
        <end position="413"/>
    </location>
</feature>
<accession>A0AAD3XUF9</accession>
<evidence type="ECO:0000256" key="1">
    <source>
        <dbReference type="SAM" id="SignalP"/>
    </source>
</evidence>